<keyword evidence="2" id="KW-1185">Reference proteome</keyword>
<dbReference type="OrthoDB" id="10256463at2759"/>
<feature type="non-terminal residue" evidence="1">
    <location>
        <position position="1"/>
    </location>
</feature>
<dbReference type="AlphaFoldDB" id="A0A8S4QWU2"/>
<evidence type="ECO:0000313" key="2">
    <source>
        <dbReference type="Proteomes" id="UP000838756"/>
    </source>
</evidence>
<dbReference type="EMBL" id="CAKXAJ010018647">
    <property type="protein sequence ID" value="CAH2217840.1"/>
    <property type="molecule type" value="Genomic_DNA"/>
</dbReference>
<dbReference type="Proteomes" id="UP000838756">
    <property type="component" value="Unassembled WGS sequence"/>
</dbReference>
<gene>
    <name evidence="1" type="primary">jg5031</name>
    <name evidence="1" type="ORF">PAEG_LOCUS5721</name>
</gene>
<proteinExistence type="predicted"/>
<name>A0A8S4QWU2_9NEOP</name>
<comment type="caution">
    <text evidence="1">The sequence shown here is derived from an EMBL/GenBank/DDBJ whole genome shotgun (WGS) entry which is preliminary data.</text>
</comment>
<sequence length="85" mass="9440">PFPHLVGLGPSVVRMATDAAPRWITPASRARSRNLASRPGRRVLYGVLLRSQGVLRVVLLLHCQARPATRAIIQKLRSSNKLRHT</sequence>
<evidence type="ECO:0000313" key="1">
    <source>
        <dbReference type="EMBL" id="CAH2217840.1"/>
    </source>
</evidence>
<reference evidence="1" key="1">
    <citation type="submission" date="2022-03" db="EMBL/GenBank/DDBJ databases">
        <authorList>
            <person name="Lindestad O."/>
        </authorList>
    </citation>
    <scope>NUCLEOTIDE SEQUENCE</scope>
</reference>
<protein>
    <submittedName>
        <fullName evidence="1">Jg5031 protein</fullName>
    </submittedName>
</protein>
<organism evidence="1 2">
    <name type="scientific">Pararge aegeria aegeria</name>
    <dbReference type="NCBI Taxonomy" id="348720"/>
    <lineage>
        <taxon>Eukaryota</taxon>
        <taxon>Metazoa</taxon>
        <taxon>Ecdysozoa</taxon>
        <taxon>Arthropoda</taxon>
        <taxon>Hexapoda</taxon>
        <taxon>Insecta</taxon>
        <taxon>Pterygota</taxon>
        <taxon>Neoptera</taxon>
        <taxon>Endopterygota</taxon>
        <taxon>Lepidoptera</taxon>
        <taxon>Glossata</taxon>
        <taxon>Ditrysia</taxon>
        <taxon>Papilionoidea</taxon>
        <taxon>Nymphalidae</taxon>
        <taxon>Satyrinae</taxon>
        <taxon>Satyrini</taxon>
        <taxon>Parargina</taxon>
        <taxon>Pararge</taxon>
    </lineage>
</organism>
<accession>A0A8S4QWU2</accession>